<keyword evidence="3" id="KW-1185">Reference proteome</keyword>
<reference evidence="2" key="1">
    <citation type="journal article" date="2020" name="Stud. Mycol.">
        <title>101 Dothideomycetes genomes: a test case for predicting lifestyles and emergence of pathogens.</title>
        <authorList>
            <person name="Haridas S."/>
            <person name="Albert R."/>
            <person name="Binder M."/>
            <person name="Bloem J."/>
            <person name="Labutti K."/>
            <person name="Salamov A."/>
            <person name="Andreopoulos B."/>
            <person name="Baker S."/>
            <person name="Barry K."/>
            <person name="Bills G."/>
            <person name="Bluhm B."/>
            <person name="Cannon C."/>
            <person name="Castanera R."/>
            <person name="Culley D."/>
            <person name="Daum C."/>
            <person name="Ezra D."/>
            <person name="Gonzalez J."/>
            <person name="Henrissat B."/>
            <person name="Kuo A."/>
            <person name="Liang C."/>
            <person name="Lipzen A."/>
            <person name="Lutzoni F."/>
            <person name="Magnuson J."/>
            <person name="Mondo S."/>
            <person name="Nolan M."/>
            <person name="Ohm R."/>
            <person name="Pangilinan J."/>
            <person name="Park H.-J."/>
            <person name="Ramirez L."/>
            <person name="Alfaro M."/>
            <person name="Sun H."/>
            <person name="Tritt A."/>
            <person name="Yoshinaga Y."/>
            <person name="Zwiers L.-H."/>
            <person name="Turgeon B."/>
            <person name="Goodwin S."/>
            <person name="Spatafora J."/>
            <person name="Crous P."/>
            <person name="Grigoriev I."/>
        </authorList>
    </citation>
    <scope>NUCLEOTIDE SEQUENCE</scope>
    <source>
        <strain evidence="2">Tuck. ex Michener</strain>
    </source>
</reference>
<feature type="compositionally biased region" description="Polar residues" evidence="1">
    <location>
        <begin position="35"/>
        <end position="45"/>
    </location>
</feature>
<dbReference type="EMBL" id="ML991780">
    <property type="protein sequence ID" value="KAF2237438.1"/>
    <property type="molecule type" value="Genomic_DNA"/>
</dbReference>
<sequence>MEDPPSGENASSSVASPFPADSEQRNPPVALPETCDSSEPASSSAIGKPATGPQNSIVLEVEDGMRNSPTAVQKGKQVIVPSDVSRRRPLKLLDLPVDILKEIIKEVTHTNDLTSLALCHSALHNLAIPHIYSRFDIVWPDETSHSEPRTGVDALTYGLSTLVMAEDVFGEAAWQRTGNLVPKKRRRGNRYAQYTRKFSLGNGPRPWVQEYLISKEGGKMLGTLVALSVARMRNLETFIWDMPTGILRDVWLALSSLGDRDDGQECRLERLWVRWHDNRFPIGNESATSTNTQPPVPLGGIPPPPNATHASGNATSHMPNAALSVHQTIPSLPALDRVEHPTFSVLPPLKSLSVLDIDELSYLDEMSILIGESKTRLRELRVGIAGHAQHQDWVTAWEGDVQQLDEPSSVGSRTSEKRLGGVLGILVGRVHDLRKKPNPVDRLAKPSGEGDQGSATSAGPSQIPTKDKEPTEADTSIAILPGETSAVPDVHPKPCDSDGHDEQSNVPYSTAENLLDDGMTTDSGPSIMTPESLSVEQKSNADPSPTGLSHDLNVAKALDDVPLKVGKPTNSSAKLQLEILELERVPLAVPVLHKAFDWSKLTSLTLLHCYNHEQLWKTLRRTFSPFAGSKGEEVSGPRGEFRDGRRHSRSGPTSSPNYVLNLKKIHTNAVSSSLIAFIKETLAPNSLEVLFLQEARSYNSNVAIDAIYRGALRRHRSSLRKLLIDSSEKGSDGHDTGSHRWKRWILNREILGYITSGRMNSLRELGVAIDYKDWHFFLQRLPQIPHLRSLYIPYVLDNVHTDADGSPKELALQIVDIVTLRPEIELCYMGIMKKCFEILENKRPDYDLRGDANALLGEGGAGGSVTIDMPSGADGSASDDDDEDEDEDEDDDDLDGGLAGDGDETESDASEETPTDSEDEDSYSIVDDRTGPKLRLREILFYDDKVAIFKARHGRL</sequence>
<feature type="region of interest" description="Disordered" evidence="1">
    <location>
        <begin position="861"/>
        <end position="929"/>
    </location>
</feature>
<accession>A0A6A6HHX2</accession>
<organism evidence="2 3">
    <name type="scientific">Viridothelium virens</name>
    <name type="common">Speckled blister lichen</name>
    <name type="synonym">Trypethelium virens</name>
    <dbReference type="NCBI Taxonomy" id="1048519"/>
    <lineage>
        <taxon>Eukaryota</taxon>
        <taxon>Fungi</taxon>
        <taxon>Dikarya</taxon>
        <taxon>Ascomycota</taxon>
        <taxon>Pezizomycotina</taxon>
        <taxon>Dothideomycetes</taxon>
        <taxon>Dothideomycetes incertae sedis</taxon>
        <taxon>Trypetheliales</taxon>
        <taxon>Trypetheliaceae</taxon>
        <taxon>Viridothelium</taxon>
    </lineage>
</organism>
<dbReference type="OrthoDB" id="3199516at2759"/>
<name>A0A6A6HHX2_VIRVR</name>
<protein>
    <recommendedName>
        <fullName evidence="4">F-box domain-containing protein</fullName>
    </recommendedName>
</protein>
<feature type="compositionally biased region" description="Acidic residues" evidence="1">
    <location>
        <begin position="877"/>
        <end position="922"/>
    </location>
</feature>
<evidence type="ECO:0000313" key="2">
    <source>
        <dbReference type="EMBL" id="KAF2237438.1"/>
    </source>
</evidence>
<feature type="region of interest" description="Disordered" evidence="1">
    <location>
        <begin position="1"/>
        <end position="54"/>
    </location>
</feature>
<dbReference type="Proteomes" id="UP000800092">
    <property type="component" value="Unassembled WGS sequence"/>
</dbReference>
<feature type="compositionally biased region" description="Polar residues" evidence="1">
    <location>
        <begin position="520"/>
        <end position="547"/>
    </location>
</feature>
<feature type="compositionally biased region" description="Basic and acidic residues" evidence="1">
    <location>
        <begin position="630"/>
        <end position="643"/>
    </location>
</feature>
<proteinExistence type="predicted"/>
<feature type="compositionally biased region" description="Basic and acidic residues" evidence="1">
    <location>
        <begin position="490"/>
        <end position="503"/>
    </location>
</feature>
<evidence type="ECO:0000313" key="3">
    <source>
        <dbReference type="Proteomes" id="UP000800092"/>
    </source>
</evidence>
<gene>
    <name evidence="2" type="ORF">EV356DRAFT_480802</name>
</gene>
<dbReference type="AlphaFoldDB" id="A0A6A6HHX2"/>
<evidence type="ECO:0008006" key="4">
    <source>
        <dbReference type="Google" id="ProtNLM"/>
    </source>
</evidence>
<evidence type="ECO:0000256" key="1">
    <source>
        <dbReference type="SAM" id="MobiDB-lite"/>
    </source>
</evidence>
<feature type="region of interest" description="Disordered" evidence="1">
    <location>
        <begin position="436"/>
        <end position="549"/>
    </location>
</feature>
<feature type="compositionally biased region" description="Polar residues" evidence="1">
    <location>
        <begin position="453"/>
        <end position="464"/>
    </location>
</feature>
<feature type="region of interest" description="Disordered" evidence="1">
    <location>
        <begin position="627"/>
        <end position="656"/>
    </location>
</feature>